<keyword evidence="1" id="KW-0805">Transcription regulation</keyword>
<accession>A0A419T9E7</accession>
<dbReference type="InterPro" id="IPR028082">
    <property type="entry name" value="Peripla_BP_I"/>
</dbReference>
<protein>
    <recommendedName>
        <fullName evidence="4">HTH lacI-type domain-containing protein</fullName>
    </recommendedName>
</protein>
<dbReference type="Proteomes" id="UP000284277">
    <property type="component" value="Unassembled WGS sequence"/>
</dbReference>
<gene>
    <name evidence="5" type="ORF">BET01_13135</name>
</gene>
<organism evidence="5 6">
    <name type="scientific">Lacrimispora algidixylanolytica</name>
    <dbReference type="NCBI Taxonomy" id="94868"/>
    <lineage>
        <taxon>Bacteria</taxon>
        <taxon>Bacillati</taxon>
        <taxon>Bacillota</taxon>
        <taxon>Clostridia</taxon>
        <taxon>Lachnospirales</taxon>
        <taxon>Lachnospiraceae</taxon>
        <taxon>Lacrimispora</taxon>
    </lineage>
</organism>
<keyword evidence="6" id="KW-1185">Reference proteome</keyword>
<dbReference type="PANTHER" id="PTHR30146:SF109">
    <property type="entry name" value="HTH-TYPE TRANSCRIPTIONAL REGULATOR GALS"/>
    <property type="match status" value="1"/>
</dbReference>
<keyword evidence="2" id="KW-0238">DNA-binding</keyword>
<comment type="caution">
    <text evidence="5">The sequence shown here is derived from an EMBL/GenBank/DDBJ whole genome shotgun (WGS) entry which is preliminary data.</text>
</comment>
<evidence type="ECO:0000313" key="6">
    <source>
        <dbReference type="Proteomes" id="UP000284277"/>
    </source>
</evidence>
<dbReference type="OrthoDB" id="43195at2"/>
<sequence>MRIKSKDIASALLLSPATVSLVLNNKPGVNEATRKRVFDYLEEMERTNQEKTKIQNAENKGTILFLTYIKHGLILKQIANQPGSRLFDDMQAQCALSGYHFSYEVYHEKNGKLEELLTSITNRNIKGIYFMAAEMIQSDIYPFLKLNIPIVIGDNLFYELGVDSYLVDNREGIRRGVDYLVDKGHSHIVYLAQSVDIFNFSERRKAFIEEMEIRQCGDGTNRMLRLGDTVQAVYEAMNQYLDRGLIKTTAFVLESSVITLGATKALLERNIKIPREISLIGFDSLPIQSIPGLNLTLIKGTHTRRHMSGIKHLIRRLTEPEEETIRVYYRTRLIEGDSVFDKKKYIYH</sequence>
<dbReference type="PROSITE" id="PS50932">
    <property type="entry name" value="HTH_LACI_2"/>
    <property type="match status" value="1"/>
</dbReference>
<reference evidence="5 6" key="1">
    <citation type="submission" date="2016-08" db="EMBL/GenBank/DDBJ databases">
        <title>A new outlook on sporulation: Clostridium algidixylanolyticum.</title>
        <authorList>
            <person name="Poppleton D.I."/>
            <person name="Gribaldo S."/>
        </authorList>
    </citation>
    <scope>NUCLEOTIDE SEQUENCE [LARGE SCALE GENOMIC DNA]</scope>
    <source>
        <strain evidence="5 6">SPL73</strain>
    </source>
</reference>
<name>A0A419T9E7_9FIRM</name>
<dbReference type="GO" id="GO:0003700">
    <property type="term" value="F:DNA-binding transcription factor activity"/>
    <property type="evidence" value="ECO:0007669"/>
    <property type="project" value="TreeGrafter"/>
</dbReference>
<dbReference type="SMART" id="SM00354">
    <property type="entry name" value="HTH_LACI"/>
    <property type="match status" value="1"/>
</dbReference>
<dbReference type="Gene3D" id="1.10.260.40">
    <property type="entry name" value="lambda repressor-like DNA-binding domains"/>
    <property type="match status" value="1"/>
</dbReference>
<dbReference type="Pfam" id="PF13377">
    <property type="entry name" value="Peripla_BP_3"/>
    <property type="match status" value="1"/>
</dbReference>
<dbReference type="Gene3D" id="3.40.50.2300">
    <property type="match status" value="2"/>
</dbReference>
<dbReference type="GO" id="GO:0000976">
    <property type="term" value="F:transcription cis-regulatory region binding"/>
    <property type="evidence" value="ECO:0007669"/>
    <property type="project" value="TreeGrafter"/>
</dbReference>
<dbReference type="EMBL" id="MCIA01000003">
    <property type="protein sequence ID" value="RKD34093.1"/>
    <property type="molecule type" value="Genomic_DNA"/>
</dbReference>
<evidence type="ECO:0000256" key="1">
    <source>
        <dbReference type="ARBA" id="ARBA00023015"/>
    </source>
</evidence>
<dbReference type="SUPFAM" id="SSF47413">
    <property type="entry name" value="lambda repressor-like DNA-binding domains"/>
    <property type="match status" value="1"/>
</dbReference>
<dbReference type="RefSeq" id="WP_120195521.1">
    <property type="nucleotide sequence ID" value="NZ_MCIA01000003.1"/>
</dbReference>
<dbReference type="InterPro" id="IPR010982">
    <property type="entry name" value="Lambda_DNA-bd_dom_sf"/>
</dbReference>
<evidence type="ECO:0000259" key="4">
    <source>
        <dbReference type="PROSITE" id="PS50932"/>
    </source>
</evidence>
<dbReference type="PANTHER" id="PTHR30146">
    <property type="entry name" value="LACI-RELATED TRANSCRIPTIONAL REPRESSOR"/>
    <property type="match status" value="1"/>
</dbReference>
<dbReference type="CDD" id="cd01392">
    <property type="entry name" value="HTH_LacI"/>
    <property type="match status" value="1"/>
</dbReference>
<dbReference type="Pfam" id="PF00356">
    <property type="entry name" value="LacI"/>
    <property type="match status" value="1"/>
</dbReference>
<dbReference type="AlphaFoldDB" id="A0A419T9E7"/>
<dbReference type="SUPFAM" id="SSF53822">
    <property type="entry name" value="Periplasmic binding protein-like I"/>
    <property type="match status" value="1"/>
</dbReference>
<keyword evidence="3" id="KW-0804">Transcription</keyword>
<evidence type="ECO:0000256" key="3">
    <source>
        <dbReference type="ARBA" id="ARBA00023163"/>
    </source>
</evidence>
<feature type="domain" description="HTH lacI-type" evidence="4">
    <location>
        <begin position="3"/>
        <end position="44"/>
    </location>
</feature>
<evidence type="ECO:0000313" key="5">
    <source>
        <dbReference type="EMBL" id="RKD34093.1"/>
    </source>
</evidence>
<dbReference type="InterPro" id="IPR046335">
    <property type="entry name" value="LacI/GalR-like_sensor"/>
</dbReference>
<proteinExistence type="predicted"/>
<evidence type="ECO:0000256" key="2">
    <source>
        <dbReference type="ARBA" id="ARBA00023125"/>
    </source>
</evidence>
<dbReference type="InterPro" id="IPR000843">
    <property type="entry name" value="HTH_LacI"/>
</dbReference>